<dbReference type="GO" id="GO:0003713">
    <property type="term" value="F:transcription coactivator activity"/>
    <property type="evidence" value="ECO:0007669"/>
    <property type="project" value="TreeGrafter"/>
</dbReference>
<keyword evidence="1" id="KW-0723">Serine/threonine-protein kinase</keyword>
<dbReference type="GO" id="GO:0007224">
    <property type="term" value="P:smoothened signaling pathway"/>
    <property type="evidence" value="ECO:0007669"/>
    <property type="project" value="TreeGrafter"/>
</dbReference>
<dbReference type="GO" id="GO:0016605">
    <property type="term" value="C:PML body"/>
    <property type="evidence" value="ECO:0007669"/>
    <property type="project" value="TreeGrafter"/>
</dbReference>
<reference evidence="7 8" key="1">
    <citation type="submission" date="2019-06" db="EMBL/GenBank/DDBJ databases">
        <title>Draft genomes of female and male turbot (Scophthalmus maximus).</title>
        <authorList>
            <person name="Xu H."/>
            <person name="Xu X.-W."/>
            <person name="Shao C."/>
            <person name="Chen S."/>
        </authorList>
    </citation>
    <scope>NUCLEOTIDE SEQUENCE [LARGE SCALE GENOMIC DNA]</scope>
    <source>
        <strain evidence="7">Ysfricsl-2016a</strain>
        <tissue evidence="7">Blood</tissue>
    </source>
</reference>
<dbReference type="GO" id="GO:0004713">
    <property type="term" value="F:protein tyrosine kinase activity"/>
    <property type="evidence" value="ECO:0007669"/>
    <property type="project" value="TreeGrafter"/>
</dbReference>
<dbReference type="GO" id="GO:0005737">
    <property type="term" value="C:cytoplasm"/>
    <property type="evidence" value="ECO:0007669"/>
    <property type="project" value="TreeGrafter"/>
</dbReference>
<proteinExistence type="predicted"/>
<evidence type="ECO:0000256" key="2">
    <source>
        <dbReference type="ARBA" id="ARBA00022679"/>
    </source>
</evidence>
<evidence type="ECO:0000313" key="8">
    <source>
        <dbReference type="Proteomes" id="UP000438429"/>
    </source>
</evidence>
<gene>
    <name evidence="7" type="ORF">F2P81_026247</name>
</gene>
<dbReference type="GO" id="GO:0003714">
    <property type="term" value="F:transcription corepressor activity"/>
    <property type="evidence" value="ECO:0007669"/>
    <property type="project" value="TreeGrafter"/>
</dbReference>
<dbReference type="GO" id="GO:0046332">
    <property type="term" value="F:SMAD binding"/>
    <property type="evidence" value="ECO:0007669"/>
    <property type="project" value="TreeGrafter"/>
</dbReference>
<comment type="caution">
    <text evidence="7">The sequence shown here is derived from an EMBL/GenBank/DDBJ whole genome shotgun (WGS) entry which is preliminary data.</text>
</comment>
<dbReference type="GO" id="GO:0042771">
    <property type="term" value="P:intrinsic apoptotic signaling pathway in response to DNA damage by p53 class mediator"/>
    <property type="evidence" value="ECO:0007669"/>
    <property type="project" value="TreeGrafter"/>
</dbReference>
<dbReference type="InterPro" id="IPR050494">
    <property type="entry name" value="Ser_Thr_dual-spec_kinase"/>
</dbReference>
<dbReference type="EMBL" id="VEVO01006040">
    <property type="protein sequence ID" value="KAF0021500.1"/>
    <property type="molecule type" value="Genomic_DNA"/>
</dbReference>
<accession>A0A6A4RQ47</accession>
<dbReference type="InterPro" id="IPR011009">
    <property type="entry name" value="Kinase-like_dom_sf"/>
</dbReference>
<keyword evidence="2" id="KW-0808">Transferase</keyword>
<dbReference type="Pfam" id="PF00069">
    <property type="entry name" value="Pkinase"/>
    <property type="match status" value="1"/>
</dbReference>
<keyword evidence="5" id="KW-0067">ATP-binding</keyword>
<evidence type="ECO:0000256" key="1">
    <source>
        <dbReference type="ARBA" id="ARBA00022527"/>
    </source>
</evidence>
<evidence type="ECO:0000256" key="3">
    <source>
        <dbReference type="ARBA" id="ARBA00022741"/>
    </source>
</evidence>
<dbReference type="GO" id="GO:0005524">
    <property type="term" value="F:ATP binding"/>
    <property type="evidence" value="ECO:0007669"/>
    <property type="project" value="UniProtKB-KW"/>
</dbReference>
<dbReference type="InterPro" id="IPR008271">
    <property type="entry name" value="Ser/Thr_kinase_AS"/>
</dbReference>
<dbReference type="InterPro" id="IPR000719">
    <property type="entry name" value="Prot_kinase_dom"/>
</dbReference>
<keyword evidence="4" id="KW-0418">Kinase</keyword>
<protein>
    <recommendedName>
        <fullName evidence="6">Protein kinase domain-containing protein</fullName>
    </recommendedName>
</protein>
<evidence type="ECO:0000313" key="7">
    <source>
        <dbReference type="EMBL" id="KAF0021500.1"/>
    </source>
</evidence>
<organism evidence="7 8">
    <name type="scientific">Scophthalmus maximus</name>
    <name type="common">Turbot</name>
    <name type="synonym">Psetta maxima</name>
    <dbReference type="NCBI Taxonomy" id="52904"/>
    <lineage>
        <taxon>Eukaryota</taxon>
        <taxon>Metazoa</taxon>
        <taxon>Chordata</taxon>
        <taxon>Craniata</taxon>
        <taxon>Vertebrata</taxon>
        <taxon>Euteleostomi</taxon>
        <taxon>Actinopterygii</taxon>
        <taxon>Neopterygii</taxon>
        <taxon>Teleostei</taxon>
        <taxon>Neoteleostei</taxon>
        <taxon>Acanthomorphata</taxon>
        <taxon>Carangaria</taxon>
        <taxon>Pleuronectiformes</taxon>
        <taxon>Pleuronectoidei</taxon>
        <taxon>Scophthalmidae</taxon>
        <taxon>Scophthalmus</taxon>
    </lineage>
</organism>
<feature type="domain" description="Protein kinase" evidence="6">
    <location>
        <begin position="1"/>
        <end position="129"/>
    </location>
</feature>
<dbReference type="PROSITE" id="PS00108">
    <property type="entry name" value="PROTEIN_KINASE_ST"/>
    <property type="match status" value="1"/>
</dbReference>
<sequence>MYLQVAALKKLKALDPDKCNFVQWYQVFVVRGHICLEFEHLDKSLADFMKERLFRPLLLKEIRPIVQQLATALGHLKAAGIAHADLKLENVMLVNQLQQPFRVKLIDFGQACEVSAARVGSCIQTCPYR</sequence>
<dbReference type="Proteomes" id="UP000438429">
    <property type="component" value="Unassembled WGS sequence"/>
</dbReference>
<name>A0A6A4RQ47_SCOMX</name>
<dbReference type="GO" id="GO:0045944">
    <property type="term" value="P:positive regulation of transcription by RNA polymerase II"/>
    <property type="evidence" value="ECO:0007669"/>
    <property type="project" value="TreeGrafter"/>
</dbReference>
<keyword evidence="3" id="KW-0547">Nucleotide-binding</keyword>
<evidence type="ECO:0000256" key="4">
    <source>
        <dbReference type="ARBA" id="ARBA00022777"/>
    </source>
</evidence>
<dbReference type="PROSITE" id="PS50011">
    <property type="entry name" value="PROTEIN_KINASE_DOM"/>
    <property type="match status" value="1"/>
</dbReference>
<dbReference type="PANTHER" id="PTHR24058">
    <property type="entry name" value="DUAL SPECIFICITY PROTEIN KINASE"/>
    <property type="match status" value="1"/>
</dbReference>
<dbReference type="SUPFAM" id="SSF56112">
    <property type="entry name" value="Protein kinase-like (PK-like)"/>
    <property type="match status" value="1"/>
</dbReference>
<dbReference type="Gene3D" id="1.10.510.10">
    <property type="entry name" value="Transferase(Phosphotransferase) domain 1"/>
    <property type="match status" value="1"/>
</dbReference>
<dbReference type="GO" id="GO:0004674">
    <property type="term" value="F:protein serine/threonine kinase activity"/>
    <property type="evidence" value="ECO:0007669"/>
    <property type="project" value="UniProtKB-KW"/>
</dbReference>
<dbReference type="PANTHER" id="PTHR24058:SF53">
    <property type="entry name" value="HOMEODOMAIN-INTERACTING PROTEIN KINASE 2"/>
    <property type="match status" value="1"/>
</dbReference>
<dbReference type="AlphaFoldDB" id="A0A6A4RQ47"/>
<evidence type="ECO:0000259" key="6">
    <source>
        <dbReference type="PROSITE" id="PS50011"/>
    </source>
</evidence>
<evidence type="ECO:0000256" key="5">
    <source>
        <dbReference type="ARBA" id="ARBA00022840"/>
    </source>
</evidence>